<accession>A0A9P6GX42</accession>
<dbReference type="Pfam" id="PF12762">
    <property type="entry name" value="DDE_Tnp_IS1595"/>
    <property type="match status" value="1"/>
</dbReference>
<protein>
    <recommendedName>
        <fullName evidence="1">ISXO2-like transposase domain-containing protein</fullName>
    </recommendedName>
</protein>
<sequence>MFFWSREDSQTILSSYLNPNKNTVSLWSHNCHIACQDALTMDSNSQIGGLNPDRTPKTVEIDEFHFFKRKNNVGRIIDAQCVFGMIESGTRKGLLFSVPDRTADTLLCMISDHVLPGTIIISDKWRYYVALRDVPDYTDLTVNHSLNFVSSDDPMVHTKNIENLWLHVKRRFKIQYGTTRDMLDGFLCETMYKSLYADKPKRLNRFLISLAETFQLN</sequence>
<dbReference type="InterPro" id="IPR053164">
    <property type="entry name" value="IS1016-like_transposase"/>
</dbReference>
<reference evidence="2 3" key="1">
    <citation type="journal article" date="2020" name="Genome Biol. Evol.">
        <title>Comparative genomics of strictly vertically transmitted, feminizing microsporidia endosymbionts of amphipod crustaceans.</title>
        <authorList>
            <person name="Cormier A."/>
            <person name="Chebbi M.A."/>
            <person name="Giraud I."/>
            <person name="Wattier R."/>
            <person name="Teixeira M."/>
            <person name="Gilbert C."/>
            <person name="Rigaud T."/>
            <person name="Cordaux R."/>
        </authorList>
    </citation>
    <scope>NUCLEOTIDE SEQUENCE [LARGE SCALE GENOMIC DNA]</scope>
    <source>
        <strain evidence="2 3">Ou3-Ou53</strain>
    </source>
</reference>
<dbReference type="PANTHER" id="PTHR47163:SF2">
    <property type="entry name" value="SI:DKEY-17M8.2"/>
    <property type="match status" value="1"/>
</dbReference>
<dbReference type="OrthoDB" id="8597234at2759"/>
<dbReference type="Proteomes" id="UP000740883">
    <property type="component" value="Unassembled WGS sequence"/>
</dbReference>
<dbReference type="EMBL" id="SBJO01000373">
    <property type="protein sequence ID" value="KAF9761274.1"/>
    <property type="molecule type" value="Genomic_DNA"/>
</dbReference>
<dbReference type="InterPro" id="IPR024445">
    <property type="entry name" value="Tnp_ISXO2-like"/>
</dbReference>
<gene>
    <name evidence="2" type="ORF">NGRA_2753</name>
</gene>
<dbReference type="AlphaFoldDB" id="A0A9P6GX42"/>
<dbReference type="SMART" id="SM01126">
    <property type="entry name" value="DDE_Tnp_IS1595"/>
    <property type="match status" value="1"/>
</dbReference>
<proteinExistence type="predicted"/>
<organism evidence="2 3">
    <name type="scientific">Nosema granulosis</name>
    <dbReference type="NCBI Taxonomy" id="83296"/>
    <lineage>
        <taxon>Eukaryota</taxon>
        <taxon>Fungi</taxon>
        <taxon>Fungi incertae sedis</taxon>
        <taxon>Microsporidia</taxon>
        <taxon>Nosematidae</taxon>
        <taxon>Nosema</taxon>
    </lineage>
</organism>
<dbReference type="PANTHER" id="PTHR47163">
    <property type="entry name" value="DDE_TNP_IS1595 DOMAIN-CONTAINING PROTEIN"/>
    <property type="match status" value="1"/>
</dbReference>
<comment type="caution">
    <text evidence="2">The sequence shown here is derived from an EMBL/GenBank/DDBJ whole genome shotgun (WGS) entry which is preliminary data.</text>
</comment>
<evidence type="ECO:0000313" key="3">
    <source>
        <dbReference type="Proteomes" id="UP000740883"/>
    </source>
</evidence>
<feature type="domain" description="ISXO2-like transposase" evidence="1">
    <location>
        <begin position="46"/>
        <end position="204"/>
    </location>
</feature>
<name>A0A9P6GX42_9MICR</name>
<evidence type="ECO:0000259" key="1">
    <source>
        <dbReference type="SMART" id="SM01126"/>
    </source>
</evidence>
<evidence type="ECO:0000313" key="2">
    <source>
        <dbReference type="EMBL" id="KAF9761274.1"/>
    </source>
</evidence>
<keyword evidence="3" id="KW-1185">Reference proteome</keyword>